<evidence type="ECO:0000313" key="2">
    <source>
        <dbReference type="EMBL" id="XBM01689.1"/>
    </source>
</evidence>
<dbReference type="EC" id="2.7.7.7" evidence="2"/>
<dbReference type="GO" id="GO:0003887">
    <property type="term" value="F:DNA-directed DNA polymerase activity"/>
    <property type="evidence" value="ECO:0007669"/>
    <property type="project" value="UniProtKB-EC"/>
</dbReference>
<dbReference type="PANTHER" id="PTHR38767:SF1">
    <property type="entry name" value="DNA POLYMERASE III SUBUNIT CHI"/>
    <property type="match status" value="1"/>
</dbReference>
<dbReference type="SUPFAM" id="SSF102400">
    <property type="entry name" value="DNA polymerase III chi subunit"/>
    <property type="match status" value="1"/>
</dbReference>
<dbReference type="GO" id="GO:0006260">
    <property type="term" value="P:DNA replication"/>
    <property type="evidence" value="ECO:0007669"/>
    <property type="project" value="InterPro"/>
</dbReference>
<evidence type="ECO:0000256" key="1">
    <source>
        <dbReference type="SAM" id="MobiDB-lite"/>
    </source>
</evidence>
<keyword evidence="2" id="KW-0548">Nucleotidyltransferase</keyword>
<dbReference type="Pfam" id="PF04364">
    <property type="entry name" value="DNA_pol3_chi"/>
    <property type="match status" value="1"/>
</dbReference>
<feature type="compositionally biased region" description="Polar residues" evidence="1">
    <location>
        <begin position="128"/>
        <end position="151"/>
    </location>
</feature>
<dbReference type="GO" id="GO:0003677">
    <property type="term" value="F:DNA binding"/>
    <property type="evidence" value="ECO:0007669"/>
    <property type="project" value="InterPro"/>
</dbReference>
<keyword evidence="2" id="KW-0808">Transferase</keyword>
<organism evidence="2">
    <name type="scientific">Chitinibacter mangrovi</name>
    <dbReference type="NCBI Taxonomy" id="3153927"/>
    <lineage>
        <taxon>Bacteria</taxon>
        <taxon>Pseudomonadati</taxon>
        <taxon>Pseudomonadota</taxon>
        <taxon>Betaproteobacteria</taxon>
        <taxon>Neisseriales</taxon>
        <taxon>Chitinibacteraceae</taxon>
        <taxon>Chitinibacter</taxon>
    </lineage>
</organism>
<reference evidence="2" key="1">
    <citation type="submission" date="2024-05" db="EMBL/GenBank/DDBJ databases">
        <authorList>
            <person name="Yang L."/>
            <person name="Pan L."/>
        </authorList>
    </citation>
    <scope>NUCLEOTIDE SEQUENCE</scope>
    <source>
        <strain evidence="2">FCG-7</strain>
    </source>
</reference>
<accession>A0AAU7FCU2</accession>
<dbReference type="RefSeq" id="WP_348945965.1">
    <property type="nucleotide sequence ID" value="NZ_CP157355.1"/>
</dbReference>
<dbReference type="AlphaFoldDB" id="A0AAU7FCU2"/>
<dbReference type="InterPro" id="IPR036768">
    <property type="entry name" value="PolIII_chi_sf"/>
</dbReference>
<dbReference type="KEGG" id="cmav:ABHF33_05265"/>
<name>A0AAU7FCU2_9NEIS</name>
<feature type="region of interest" description="Disordered" evidence="1">
    <location>
        <begin position="127"/>
        <end position="151"/>
    </location>
</feature>
<sequence>MTDITFYFNVRSRETALCQLAGKALAAGKSICILTGSPAASQVLDRLLWEIPAIGFLPHCSFDAAIAEQTPIILDHRVELMRARDVLFNWTDHVAPRFGEFGRLIEIVDSDETLRLAARQRWAAYKQQGFSPSATDMTSPSDATANPSRSD</sequence>
<proteinExistence type="predicted"/>
<dbReference type="PANTHER" id="PTHR38767">
    <property type="entry name" value="DNA POLYMERASE III SUBUNIT CHI"/>
    <property type="match status" value="1"/>
</dbReference>
<dbReference type="Gene3D" id="3.40.50.10110">
    <property type="entry name" value="DNA polymerase III subunit chi"/>
    <property type="match status" value="1"/>
</dbReference>
<protein>
    <submittedName>
        <fullName evidence="2">DNA polymerase III subunit chi</fullName>
        <ecNumber evidence="2">2.7.7.7</ecNumber>
    </submittedName>
</protein>
<dbReference type="GO" id="GO:0032298">
    <property type="term" value="P:positive regulation of DNA-templated DNA replication initiation"/>
    <property type="evidence" value="ECO:0007669"/>
    <property type="project" value="TreeGrafter"/>
</dbReference>
<dbReference type="InterPro" id="IPR007459">
    <property type="entry name" value="DNA_pol3_chi"/>
</dbReference>
<gene>
    <name evidence="2" type="ORF">ABHF33_05265</name>
</gene>
<dbReference type="EMBL" id="CP157355">
    <property type="protein sequence ID" value="XBM01689.1"/>
    <property type="molecule type" value="Genomic_DNA"/>
</dbReference>